<dbReference type="EMBL" id="JAGPXF010000003">
    <property type="protein sequence ID" value="KAH7252115.1"/>
    <property type="molecule type" value="Genomic_DNA"/>
</dbReference>
<feature type="compositionally biased region" description="Low complexity" evidence="1">
    <location>
        <begin position="588"/>
        <end position="599"/>
    </location>
</feature>
<dbReference type="OrthoDB" id="5001299at2759"/>
<dbReference type="InterPro" id="IPR013083">
    <property type="entry name" value="Znf_RING/FYVE/PHD"/>
</dbReference>
<comment type="caution">
    <text evidence="2">The sequence shown here is derived from an EMBL/GenBank/DDBJ whole genome shotgun (WGS) entry which is preliminary data.</text>
</comment>
<accession>A0A8K0S118</accession>
<evidence type="ECO:0008006" key="4">
    <source>
        <dbReference type="Google" id="ProtNLM"/>
    </source>
</evidence>
<dbReference type="Proteomes" id="UP000813427">
    <property type="component" value="Unassembled WGS sequence"/>
</dbReference>
<evidence type="ECO:0000313" key="2">
    <source>
        <dbReference type="EMBL" id="KAH7252115.1"/>
    </source>
</evidence>
<dbReference type="SUPFAM" id="SSF57850">
    <property type="entry name" value="RING/U-box"/>
    <property type="match status" value="1"/>
</dbReference>
<proteinExistence type="predicted"/>
<evidence type="ECO:0000256" key="1">
    <source>
        <dbReference type="SAM" id="MobiDB-lite"/>
    </source>
</evidence>
<reference evidence="2" key="1">
    <citation type="journal article" date="2021" name="Nat. Commun.">
        <title>Genetic determinants of endophytism in the Arabidopsis root mycobiome.</title>
        <authorList>
            <person name="Mesny F."/>
            <person name="Miyauchi S."/>
            <person name="Thiergart T."/>
            <person name="Pickel B."/>
            <person name="Atanasova L."/>
            <person name="Karlsson M."/>
            <person name="Huettel B."/>
            <person name="Barry K.W."/>
            <person name="Haridas S."/>
            <person name="Chen C."/>
            <person name="Bauer D."/>
            <person name="Andreopoulos W."/>
            <person name="Pangilinan J."/>
            <person name="LaButti K."/>
            <person name="Riley R."/>
            <person name="Lipzen A."/>
            <person name="Clum A."/>
            <person name="Drula E."/>
            <person name="Henrissat B."/>
            <person name="Kohler A."/>
            <person name="Grigoriev I.V."/>
            <person name="Martin F.M."/>
            <person name="Hacquard S."/>
        </authorList>
    </citation>
    <scope>NUCLEOTIDE SEQUENCE</scope>
    <source>
        <strain evidence="2">MPI-SDFR-AT-0068</strain>
    </source>
</reference>
<dbReference type="Gene3D" id="3.30.40.10">
    <property type="entry name" value="Zinc/RING finger domain, C3HC4 (zinc finger)"/>
    <property type="match status" value="1"/>
</dbReference>
<keyword evidence="3" id="KW-1185">Reference proteome</keyword>
<feature type="region of interest" description="Disordered" evidence="1">
    <location>
        <begin position="559"/>
        <end position="599"/>
    </location>
</feature>
<protein>
    <recommendedName>
        <fullName evidence="4">RING-type domain-containing protein</fullName>
    </recommendedName>
</protein>
<organism evidence="2 3">
    <name type="scientific">Fusarium tricinctum</name>
    <dbReference type="NCBI Taxonomy" id="61284"/>
    <lineage>
        <taxon>Eukaryota</taxon>
        <taxon>Fungi</taxon>
        <taxon>Dikarya</taxon>
        <taxon>Ascomycota</taxon>
        <taxon>Pezizomycotina</taxon>
        <taxon>Sordariomycetes</taxon>
        <taxon>Hypocreomycetidae</taxon>
        <taxon>Hypocreales</taxon>
        <taxon>Nectriaceae</taxon>
        <taxon>Fusarium</taxon>
        <taxon>Fusarium tricinctum species complex</taxon>
    </lineage>
</organism>
<evidence type="ECO:0000313" key="3">
    <source>
        <dbReference type="Proteomes" id="UP000813427"/>
    </source>
</evidence>
<dbReference type="AlphaFoldDB" id="A0A8K0S118"/>
<name>A0A8K0S118_9HYPO</name>
<gene>
    <name evidence="2" type="ORF">BKA59DRAFT_510221</name>
</gene>
<sequence length="599" mass="68459">MCIKVIRWFYCPVIAPDPLPQVIPRPYPADPFKPWIHWQPEEPVPPEQLQHLHTAYQGYYHVRHRREHWIRCARVEVNDCLARPVEIRTELYNIACPSCTGDHDSAMSAEPFVAHAAETNYDMNDPASMRPVYQYLEEIMLLVRAFFKMELRGDSLDEVSWTQFLRGLNCTHDPNHIQRDHPDRVGNDDCLHNCPCSFDPGAYNLTRAARNHEAHAIRTRNPRYWFGMCALDKKLVEWKTQRFAHLPNQLALNRDDQMVQRHDYMMGRINEQLSALLHLDHNPDLATSKTPFFQNLDEWRRRLRAREATCVMLARYAASDPGINLKFAESIMKIILPALAPGLDSNDPRVANLFCNTPAQEGGCLLDLVEFSDQLYRNIFLSRARYLFMGHQLNLFEVLVRNRRITSTNILGRQRVAQSVISTNTIPGSDLLRTGEVADQNCTICGDDFDTKASAGSVIPHHLAVMQLPCCRQFIHARCFKGIAALQRQACPFCNADLATMGMVSNAQNNLFSYQRPHEDLPRGLHRFPTPHEQVQATLGQPGDRRIMRRLNRVTEAEEGMRPGYLGNTYRGWPLPPLPVPADDDQGNDGNNQGNAGNN</sequence>